<name>A0A2X2FCV8_PSELU</name>
<accession>A0A2X2FCV8</accession>
<organism evidence="2 3">
    <name type="scientific">Pseudomonas luteola</name>
    <dbReference type="NCBI Taxonomy" id="47886"/>
    <lineage>
        <taxon>Bacteria</taxon>
        <taxon>Pseudomonadati</taxon>
        <taxon>Pseudomonadota</taxon>
        <taxon>Gammaproteobacteria</taxon>
        <taxon>Pseudomonadales</taxon>
        <taxon>Pseudomonadaceae</taxon>
        <taxon>Pseudomonas</taxon>
    </lineage>
</organism>
<feature type="region of interest" description="Disordered" evidence="1">
    <location>
        <begin position="1"/>
        <end position="23"/>
    </location>
</feature>
<dbReference type="Proteomes" id="UP000250443">
    <property type="component" value="Unassembled WGS sequence"/>
</dbReference>
<reference evidence="2 3" key="1">
    <citation type="submission" date="2018-06" db="EMBL/GenBank/DDBJ databases">
        <authorList>
            <consortium name="Pathogen Informatics"/>
            <person name="Doyle S."/>
        </authorList>
    </citation>
    <scope>NUCLEOTIDE SEQUENCE [LARGE SCALE GENOMIC DNA]</scope>
    <source>
        <strain evidence="2 3">NCTC11842</strain>
    </source>
</reference>
<protein>
    <submittedName>
        <fullName evidence="2">Uncharacterized protein</fullName>
    </submittedName>
</protein>
<sequence length="38" mass="4420">MRIDSNLHDVLEPHTQRKNTKPLDYHSHITFTHPVVAA</sequence>
<dbReference type="EMBL" id="UAUF01000015">
    <property type="protein sequence ID" value="SPZ16630.1"/>
    <property type="molecule type" value="Genomic_DNA"/>
</dbReference>
<gene>
    <name evidence="2" type="ORF">NCTC11842_05664</name>
</gene>
<proteinExistence type="predicted"/>
<dbReference type="AlphaFoldDB" id="A0A2X2FCV8"/>
<evidence type="ECO:0000313" key="2">
    <source>
        <dbReference type="EMBL" id="SPZ16630.1"/>
    </source>
</evidence>
<evidence type="ECO:0000256" key="1">
    <source>
        <dbReference type="SAM" id="MobiDB-lite"/>
    </source>
</evidence>
<evidence type="ECO:0000313" key="3">
    <source>
        <dbReference type="Proteomes" id="UP000250443"/>
    </source>
</evidence>